<feature type="transmembrane region" description="Helical" evidence="1">
    <location>
        <begin position="70"/>
        <end position="90"/>
    </location>
</feature>
<name>A0ABP2ASG4_SARVE</name>
<keyword evidence="1" id="KW-0812">Transmembrane</keyword>
<proteinExistence type="predicted"/>
<evidence type="ECO:0000313" key="2">
    <source>
        <dbReference type="EMBL" id="CUO23404.1"/>
    </source>
</evidence>
<keyword evidence="3" id="KW-1185">Reference proteome</keyword>
<dbReference type="EMBL" id="CYZR01000012">
    <property type="protein sequence ID" value="CUO23404.1"/>
    <property type="molecule type" value="Genomic_DNA"/>
</dbReference>
<protein>
    <submittedName>
        <fullName evidence="2">Uncharacterized protein</fullName>
    </submittedName>
</protein>
<accession>A0ABP2ASG4</accession>
<feature type="transmembrane region" description="Helical" evidence="1">
    <location>
        <begin position="12"/>
        <end position="39"/>
    </location>
</feature>
<evidence type="ECO:0000256" key="1">
    <source>
        <dbReference type="SAM" id="Phobius"/>
    </source>
</evidence>
<keyword evidence="1" id="KW-1133">Transmembrane helix</keyword>
<dbReference type="Proteomes" id="UP000095488">
    <property type="component" value="Unassembled WGS sequence"/>
</dbReference>
<sequence length="91" mass="10669">MYNFSYSSYESLILKAIFIIILLMFAKVLIFYTVNLALYKLKFGKRKKRKSKPNFGLSTIELIKLGNIKLSYYEIFLSISLLAFIACYFLI</sequence>
<gene>
    <name evidence="2" type="ORF">ERS852473_02262</name>
</gene>
<keyword evidence="1" id="KW-0472">Membrane</keyword>
<evidence type="ECO:0000313" key="3">
    <source>
        <dbReference type="Proteomes" id="UP000095488"/>
    </source>
</evidence>
<reference evidence="2 3" key="1">
    <citation type="submission" date="2015-09" db="EMBL/GenBank/DDBJ databases">
        <authorList>
            <consortium name="Pathogen Informatics"/>
            <person name="Wu L."/>
            <person name="Ma J."/>
        </authorList>
    </citation>
    <scope>NUCLEOTIDE SEQUENCE [LARGE SCALE GENOMIC DNA]</scope>
    <source>
        <strain evidence="2 3">2789STDY5834858</strain>
    </source>
</reference>
<organism evidence="2 3">
    <name type="scientific">Sarcina ventriculi</name>
    <name type="common">Clostridium ventriculi</name>
    <dbReference type="NCBI Taxonomy" id="1267"/>
    <lineage>
        <taxon>Bacteria</taxon>
        <taxon>Bacillati</taxon>
        <taxon>Bacillota</taxon>
        <taxon>Clostridia</taxon>
        <taxon>Eubacteriales</taxon>
        <taxon>Clostridiaceae</taxon>
        <taxon>Sarcina</taxon>
    </lineage>
</organism>
<comment type="caution">
    <text evidence="2">The sequence shown here is derived from an EMBL/GenBank/DDBJ whole genome shotgun (WGS) entry which is preliminary data.</text>
</comment>